<evidence type="ECO:0000313" key="15">
    <source>
        <dbReference type="Ensembl" id="ENSACIP00000010398.1"/>
    </source>
</evidence>
<dbReference type="FunFam" id="1.10.510.10:FF:000073">
    <property type="entry name" value="Non-specific serine/threonine protein kinase"/>
    <property type="match status" value="1"/>
</dbReference>
<evidence type="ECO:0000256" key="6">
    <source>
        <dbReference type="ARBA" id="ARBA00022741"/>
    </source>
</evidence>
<evidence type="ECO:0000313" key="16">
    <source>
        <dbReference type="Proteomes" id="UP000261340"/>
    </source>
</evidence>
<evidence type="ECO:0000256" key="8">
    <source>
        <dbReference type="ARBA" id="ARBA00022840"/>
    </source>
</evidence>
<name>A0A3Q0RKJ3_AMPCI</name>
<dbReference type="PANTHER" id="PTHR45832:SF9">
    <property type="entry name" value="NON-SPECIFIC SERINE_THREONINE PROTEIN KINASE"/>
    <property type="match status" value="1"/>
</dbReference>
<protein>
    <recommendedName>
        <fullName evidence="2">non-specific serine/threonine protein kinase</fullName>
        <ecNumber evidence="2">2.7.11.1</ecNumber>
    </recommendedName>
</protein>
<evidence type="ECO:0000256" key="2">
    <source>
        <dbReference type="ARBA" id="ARBA00012513"/>
    </source>
</evidence>
<evidence type="ECO:0000256" key="10">
    <source>
        <dbReference type="ARBA" id="ARBA00048679"/>
    </source>
</evidence>
<keyword evidence="4" id="KW-0597">Phosphoprotein</keyword>
<evidence type="ECO:0000256" key="12">
    <source>
        <dbReference type="SAM" id="MobiDB-lite"/>
    </source>
</evidence>
<dbReference type="InterPro" id="IPR017441">
    <property type="entry name" value="Protein_kinase_ATP_BS"/>
</dbReference>
<dbReference type="Pfam" id="PF00069">
    <property type="entry name" value="Pkinase"/>
    <property type="match status" value="1"/>
</dbReference>
<keyword evidence="6 11" id="KW-0547">Nucleotide-binding</keyword>
<dbReference type="Gene3D" id="3.90.810.10">
    <property type="entry name" value="CRIB domain"/>
    <property type="match status" value="1"/>
</dbReference>
<reference evidence="15" key="2">
    <citation type="submission" date="2025-09" db="UniProtKB">
        <authorList>
            <consortium name="Ensembl"/>
        </authorList>
    </citation>
    <scope>IDENTIFICATION</scope>
</reference>
<reference evidence="15" key="1">
    <citation type="submission" date="2025-08" db="UniProtKB">
        <authorList>
            <consortium name="Ensembl"/>
        </authorList>
    </citation>
    <scope>IDENTIFICATION</scope>
</reference>
<organism evidence="15 16">
    <name type="scientific">Amphilophus citrinellus</name>
    <name type="common">Midas cichlid</name>
    <name type="synonym">Cichlasoma citrinellum</name>
    <dbReference type="NCBI Taxonomy" id="61819"/>
    <lineage>
        <taxon>Eukaryota</taxon>
        <taxon>Metazoa</taxon>
        <taxon>Chordata</taxon>
        <taxon>Craniata</taxon>
        <taxon>Vertebrata</taxon>
        <taxon>Euteleostomi</taxon>
        <taxon>Actinopterygii</taxon>
        <taxon>Neopterygii</taxon>
        <taxon>Teleostei</taxon>
        <taxon>Neoteleostei</taxon>
        <taxon>Acanthomorphata</taxon>
        <taxon>Ovalentaria</taxon>
        <taxon>Cichlomorphae</taxon>
        <taxon>Cichliformes</taxon>
        <taxon>Cichlidae</taxon>
        <taxon>New World cichlids</taxon>
        <taxon>Cichlasomatinae</taxon>
        <taxon>Heroini</taxon>
        <taxon>Amphilophus</taxon>
    </lineage>
</organism>
<dbReference type="CDD" id="cd01093">
    <property type="entry name" value="CRIB_PAK_like"/>
    <property type="match status" value="1"/>
</dbReference>
<dbReference type="GO" id="GO:0004674">
    <property type="term" value="F:protein serine/threonine kinase activity"/>
    <property type="evidence" value="ECO:0007669"/>
    <property type="project" value="UniProtKB-KW"/>
</dbReference>
<dbReference type="InterPro" id="IPR036936">
    <property type="entry name" value="CRIB_dom_sf"/>
</dbReference>
<keyword evidence="16" id="KW-1185">Reference proteome</keyword>
<feature type="compositionally biased region" description="Basic and acidic residues" evidence="12">
    <location>
        <begin position="121"/>
        <end position="138"/>
    </location>
</feature>
<dbReference type="Gene3D" id="3.30.200.20">
    <property type="entry name" value="Phosphorylase Kinase, domain 1"/>
    <property type="match status" value="1"/>
</dbReference>
<dbReference type="InterPro" id="IPR033923">
    <property type="entry name" value="PAK_BD"/>
</dbReference>
<keyword evidence="5" id="KW-0808">Transferase</keyword>
<dbReference type="SUPFAM" id="SSF56112">
    <property type="entry name" value="Protein kinase-like (PK-like)"/>
    <property type="match status" value="1"/>
</dbReference>
<dbReference type="EC" id="2.7.11.1" evidence="2"/>
<dbReference type="STRING" id="61819.ENSACIP00000010398"/>
<evidence type="ECO:0000256" key="4">
    <source>
        <dbReference type="ARBA" id="ARBA00022553"/>
    </source>
</evidence>
<accession>A0A3Q0RKJ3</accession>
<dbReference type="Gene3D" id="1.10.510.10">
    <property type="entry name" value="Transferase(Phosphotransferase) domain 1"/>
    <property type="match status" value="1"/>
</dbReference>
<dbReference type="PROSITE" id="PS50108">
    <property type="entry name" value="CRIB"/>
    <property type="match status" value="1"/>
</dbReference>
<proteinExistence type="inferred from homology"/>
<feature type="domain" description="Protein kinase" evidence="13">
    <location>
        <begin position="279"/>
        <end position="530"/>
    </location>
</feature>
<evidence type="ECO:0000256" key="7">
    <source>
        <dbReference type="ARBA" id="ARBA00022777"/>
    </source>
</evidence>
<dbReference type="Proteomes" id="UP000261340">
    <property type="component" value="Unplaced"/>
</dbReference>
<feature type="binding site" evidence="11">
    <location>
        <position position="309"/>
    </location>
    <ligand>
        <name>ATP</name>
        <dbReference type="ChEBI" id="CHEBI:30616"/>
    </ligand>
</feature>
<dbReference type="InterPro" id="IPR000719">
    <property type="entry name" value="Prot_kinase_dom"/>
</dbReference>
<feature type="compositionally biased region" description="Low complexity" evidence="12">
    <location>
        <begin position="237"/>
        <end position="249"/>
    </location>
</feature>
<evidence type="ECO:0000256" key="11">
    <source>
        <dbReference type="PROSITE-ProRule" id="PRU10141"/>
    </source>
</evidence>
<dbReference type="PROSITE" id="PS50011">
    <property type="entry name" value="PROTEIN_KINASE_DOM"/>
    <property type="match status" value="1"/>
</dbReference>
<keyword evidence="7" id="KW-0418">Kinase</keyword>
<feature type="compositionally biased region" description="Pro residues" evidence="12">
    <location>
        <begin position="222"/>
        <end position="236"/>
    </location>
</feature>
<dbReference type="InterPro" id="IPR051931">
    <property type="entry name" value="PAK3-like"/>
</dbReference>
<dbReference type="InterPro" id="IPR011009">
    <property type="entry name" value="Kinase-like_dom_sf"/>
</dbReference>
<dbReference type="InterPro" id="IPR000095">
    <property type="entry name" value="CRIB_dom"/>
</dbReference>
<dbReference type="OMA" id="QRDQPGD"/>
<dbReference type="PROSITE" id="PS00107">
    <property type="entry name" value="PROTEIN_KINASE_ATP"/>
    <property type="match status" value="1"/>
</dbReference>
<dbReference type="FunFam" id="3.30.200.20:FF:000141">
    <property type="entry name" value="Non-specific serine/threonine protein kinase"/>
    <property type="match status" value="1"/>
</dbReference>
<feature type="compositionally biased region" description="Polar residues" evidence="12">
    <location>
        <begin position="176"/>
        <end position="189"/>
    </location>
</feature>
<keyword evidence="3" id="KW-0723">Serine/threonine-protein kinase</keyword>
<dbReference type="PANTHER" id="PTHR45832">
    <property type="entry name" value="SERINE/THREONINE-PROTEIN KINASE SAMKA-RELATED-RELATED"/>
    <property type="match status" value="1"/>
</dbReference>
<evidence type="ECO:0000256" key="5">
    <source>
        <dbReference type="ARBA" id="ARBA00022679"/>
    </source>
</evidence>
<evidence type="ECO:0000256" key="1">
    <source>
        <dbReference type="ARBA" id="ARBA00008874"/>
    </source>
</evidence>
<dbReference type="SMART" id="SM00285">
    <property type="entry name" value="PBD"/>
    <property type="match status" value="1"/>
</dbReference>
<keyword evidence="8 11" id="KW-0067">ATP-binding</keyword>
<feature type="compositionally biased region" description="Basic and acidic residues" evidence="12">
    <location>
        <begin position="250"/>
        <end position="260"/>
    </location>
</feature>
<dbReference type="Ensembl" id="ENSACIT00000010696.1">
    <property type="protein sequence ID" value="ENSACIP00000010398.1"/>
    <property type="gene ID" value="ENSACIG00000008132.1"/>
</dbReference>
<dbReference type="GO" id="GO:0005524">
    <property type="term" value="F:ATP binding"/>
    <property type="evidence" value="ECO:0007669"/>
    <property type="project" value="UniProtKB-UniRule"/>
</dbReference>
<dbReference type="GO" id="GO:0106310">
    <property type="term" value="F:protein serine kinase activity"/>
    <property type="evidence" value="ECO:0007669"/>
    <property type="project" value="RHEA"/>
</dbReference>
<dbReference type="GO" id="GO:0002573">
    <property type="term" value="P:myeloid leukocyte differentiation"/>
    <property type="evidence" value="ECO:0007669"/>
    <property type="project" value="Ensembl"/>
</dbReference>
<feature type="domain" description="CRIB" evidence="14">
    <location>
        <begin position="12"/>
        <end position="25"/>
    </location>
</feature>
<comment type="catalytic activity">
    <reaction evidence="10">
        <text>L-seryl-[protein] + ATP = O-phospho-L-seryl-[protein] + ADP + H(+)</text>
        <dbReference type="Rhea" id="RHEA:17989"/>
        <dbReference type="Rhea" id="RHEA-COMP:9863"/>
        <dbReference type="Rhea" id="RHEA-COMP:11604"/>
        <dbReference type="ChEBI" id="CHEBI:15378"/>
        <dbReference type="ChEBI" id="CHEBI:29999"/>
        <dbReference type="ChEBI" id="CHEBI:30616"/>
        <dbReference type="ChEBI" id="CHEBI:83421"/>
        <dbReference type="ChEBI" id="CHEBI:456216"/>
        <dbReference type="EC" id="2.7.11.1"/>
    </reaction>
</comment>
<evidence type="ECO:0000259" key="13">
    <source>
        <dbReference type="PROSITE" id="PS50011"/>
    </source>
</evidence>
<dbReference type="Pfam" id="PF00786">
    <property type="entry name" value="PBD"/>
    <property type="match status" value="1"/>
</dbReference>
<dbReference type="AlphaFoldDB" id="A0A3Q0RKJ3"/>
<sequence length="549" mass="61577">MFAKKKKSRIQISAPSNFEHRVHTDFDEQEQKFVGLPRQWQSLIEDTAQRPKPFIDATVITTVEPRKTIVRGSKMGMDSLTWLLDEFDTMSVTRSNSLRGASPPTQPRRDSSSSVGGPGHENGDPQHRHYTDRQDRPKSSYVARDSSPQSPKDKRPLSGPSIRTPNLPMTEGVMKTAQQTARPFNTYPRTESEGGRSPTGQVGTGTLREAAGWDKMSSLPHTPHPNVPAPRPPVPSGPAASGAPPQGRSPQREPQRVSHEQFRAALQMVVDPGDPRTYLDHYIKIGEGSTGIVCIATMKTTGKLVAVKKMDLRKQQRRELLFNEVVIMRDYHHENVVEMYNSYLVGDELWVVMEFMEGGALTDIVTHTRMNEEQIATVCLSVLKALSVLHTQGVIHRDIKSDSILLTHDGRVKLSDFGFCAQVSKEVQRRKSLVGTPYWMAPELISRLPYGPEVDIWSLGIMVIEMVDGEPPYFNEPPLKAMKMIRDNLPPKLKNLHKVSPLLKSFLDRMLVRDLAQRATASELLKHPFLSKAGPPSCIVPLMRQNRMK</sequence>
<evidence type="ECO:0000256" key="3">
    <source>
        <dbReference type="ARBA" id="ARBA00022527"/>
    </source>
</evidence>
<evidence type="ECO:0000259" key="14">
    <source>
        <dbReference type="PROSITE" id="PS50108"/>
    </source>
</evidence>
<comment type="similarity">
    <text evidence="1">Belongs to the protein kinase superfamily. STE Ser/Thr protein kinase family. STE20 subfamily.</text>
</comment>
<dbReference type="GO" id="GO:0048598">
    <property type="term" value="P:embryonic morphogenesis"/>
    <property type="evidence" value="ECO:0007669"/>
    <property type="project" value="Ensembl"/>
</dbReference>
<comment type="catalytic activity">
    <reaction evidence="9">
        <text>L-threonyl-[protein] + ATP = O-phospho-L-threonyl-[protein] + ADP + H(+)</text>
        <dbReference type="Rhea" id="RHEA:46608"/>
        <dbReference type="Rhea" id="RHEA-COMP:11060"/>
        <dbReference type="Rhea" id="RHEA-COMP:11605"/>
        <dbReference type="ChEBI" id="CHEBI:15378"/>
        <dbReference type="ChEBI" id="CHEBI:30013"/>
        <dbReference type="ChEBI" id="CHEBI:30616"/>
        <dbReference type="ChEBI" id="CHEBI:61977"/>
        <dbReference type="ChEBI" id="CHEBI:456216"/>
        <dbReference type="EC" id="2.7.11.1"/>
    </reaction>
</comment>
<dbReference type="GeneTree" id="ENSGT00940000159792"/>
<evidence type="ECO:0000256" key="9">
    <source>
        <dbReference type="ARBA" id="ARBA00047899"/>
    </source>
</evidence>
<feature type="region of interest" description="Disordered" evidence="12">
    <location>
        <begin position="94"/>
        <end position="260"/>
    </location>
</feature>
<dbReference type="FunFam" id="3.90.810.10:FF:000002">
    <property type="entry name" value="Non-specific serine/threonine protein kinase"/>
    <property type="match status" value="1"/>
</dbReference>